<keyword evidence="2" id="KW-1185">Reference proteome</keyword>
<dbReference type="EMBL" id="LT629710">
    <property type="protein sequence ID" value="SDO65351.1"/>
    <property type="molecule type" value="Genomic_DNA"/>
</dbReference>
<dbReference type="CDD" id="cd06558">
    <property type="entry name" value="crotonase-like"/>
    <property type="match status" value="1"/>
</dbReference>
<protein>
    <submittedName>
        <fullName evidence="1">Enoyl-CoA hydratase</fullName>
    </submittedName>
</protein>
<dbReference type="GO" id="GO:0003824">
    <property type="term" value="F:catalytic activity"/>
    <property type="evidence" value="ECO:0007669"/>
    <property type="project" value="UniProtKB-ARBA"/>
</dbReference>
<evidence type="ECO:0000313" key="2">
    <source>
        <dbReference type="Proteomes" id="UP000198741"/>
    </source>
</evidence>
<gene>
    <name evidence="1" type="ORF">SAMN04515671_1597</name>
</gene>
<dbReference type="InterPro" id="IPR029045">
    <property type="entry name" value="ClpP/crotonase-like_dom_sf"/>
</dbReference>
<evidence type="ECO:0000313" key="1">
    <source>
        <dbReference type="EMBL" id="SDO65351.1"/>
    </source>
</evidence>
<name>A0A1H0LBJ4_9ACTN</name>
<organism evidence="1 2">
    <name type="scientific">Nakamurella panacisegetis</name>
    <dbReference type="NCBI Taxonomy" id="1090615"/>
    <lineage>
        <taxon>Bacteria</taxon>
        <taxon>Bacillati</taxon>
        <taxon>Actinomycetota</taxon>
        <taxon>Actinomycetes</taxon>
        <taxon>Nakamurellales</taxon>
        <taxon>Nakamurellaceae</taxon>
        <taxon>Nakamurella</taxon>
    </lineage>
</organism>
<dbReference type="RefSeq" id="WP_157695281.1">
    <property type="nucleotide sequence ID" value="NZ_LT629710.1"/>
</dbReference>
<dbReference type="PANTHER" id="PTHR11941">
    <property type="entry name" value="ENOYL-COA HYDRATASE-RELATED"/>
    <property type="match status" value="1"/>
</dbReference>
<dbReference type="InterPro" id="IPR001753">
    <property type="entry name" value="Enoyl-CoA_hydra/iso"/>
</dbReference>
<dbReference type="Gene3D" id="3.90.226.10">
    <property type="entry name" value="2-enoyl-CoA Hydratase, Chain A, domain 1"/>
    <property type="match status" value="1"/>
</dbReference>
<dbReference type="AlphaFoldDB" id="A0A1H0LBJ4"/>
<dbReference type="Proteomes" id="UP000198741">
    <property type="component" value="Chromosome I"/>
</dbReference>
<dbReference type="OrthoDB" id="9790967at2"/>
<dbReference type="GO" id="GO:0006635">
    <property type="term" value="P:fatty acid beta-oxidation"/>
    <property type="evidence" value="ECO:0007669"/>
    <property type="project" value="TreeGrafter"/>
</dbReference>
<dbReference type="Pfam" id="PF00378">
    <property type="entry name" value="ECH_1"/>
    <property type="match status" value="1"/>
</dbReference>
<accession>A0A1H0LBJ4</accession>
<proteinExistence type="predicted"/>
<dbReference type="PANTHER" id="PTHR11941:SF54">
    <property type="entry name" value="ENOYL-COA HYDRATASE, MITOCHONDRIAL"/>
    <property type="match status" value="1"/>
</dbReference>
<reference evidence="1 2" key="1">
    <citation type="submission" date="2016-10" db="EMBL/GenBank/DDBJ databases">
        <authorList>
            <person name="de Groot N.N."/>
        </authorList>
    </citation>
    <scope>NUCLEOTIDE SEQUENCE [LARGE SCALE GENOMIC DNA]</scope>
    <source>
        <strain evidence="2">P4-7,KCTC 19426,CECT 7604</strain>
    </source>
</reference>
<dbReference type="SUPFAM" id="SSF52096">
    <property type="entry name" value="ClpP/crotonase"/>
    <property type="match status" value="1"/>
</dbReference>
<sequence length="270" mass="27791">MSVPSFHAIEVSVTGAVARLTLSRPDRLNAISDAMVDEITVAAAWFDSRPDVRVVVLSGAGRMFSAGADIEEFRERYAGTDRDLWAESVDGARRGEAMTDAVAGLAAVTVAAVHGSAVGGAVALLAACDLRVVSDDVQVRIPELAMGIPLAWGGIPRLVRELGPAVTRDLLVTGRALGATEAVQRGWASSAHPAGELPAAVADLAARIAGLPARGLRTALTRITAVATGLPSDDNALALADALADPDAMAAGRAYLAALDTRRSNLGTIR</sequence>
<dbReference type="STRING" id="1090615.SAMN04515671_1597"/>